<evidence type="ECO:0000259" key="1">
    <source>
        <dbReference type="Pfam" id="PF00534"/>
    </source>
</evidence>
<protein>
    <submittedName>
        <fullName evidence="2">Alpha-D-kanosaminyltransferase</fullName>
        <ecNumber evidence="2">2.4.1.301</ecNumber>
    </submittedName>
</protein>
<dbReference type="EC" id="2.4.1.301" evidence="2"/>
<dbReference type="PANTHER" id="PTHR45947:SF3">
    <property type="entry name" value="SULFOQUINOVOSYL TRANSFERASE SQD2"/>
    <property type="match status" value="1"/>
</dbReference>
<dbReference type="CDD" id="cd03801">
    <property type="entry name" value="GT4_PimA-like"/>
    <property type="match status" value="1"/>
</dbReference>
<sequence>MKGKILVFYCNWGVAKDEHGYYIPSLHNSYIKQASKIYEKVILISKQTDKTKKTSEEIDSNVEVHMLPKMSSYQHSLLNFPKILKVIYNVSKAYPQAHYYIRCPEPFNWLFAIFLKNSTHLVYHFMSNPIEAINNNQSDSSIVKILKKVMYYPELLLSCLAGRRNKISCNGKGLKMELSKFVGKDSAVLHESTIQPSDIICSESIAHSESNERPIKLFYVGYLRAAKGLNYLIEAISDKKIKDRVTLTLAGDGEYYEELNRLIVKHELSGKVEFLGHIESVEVLTYHYKQSDIFVFPSLSEGSPRVVVEAMARGLPVIATDTGNTKYLLENDRGICVPTGNSREITNAILKLIDDENIRNKYVINGIKFAHLNTLESFFESFYSLADGK</sequence>
<accession>A0A7M1VJE8</accession>
<reference evidence="2" key="1">
    <citation type="submission" date="2020-08" db="EMBL/GenBank/DDBJ databases">
        <title>Genetic structure, function and evolution of capsule biosynthesis loci in Vibrio parahaemolyticus.</title>
        <authorList>
            <person name="Li L."/>
            <person name="Bian S."/>
        </authorList>
    </citation>
    <scope>NUCLEOTIDE SEQUENCE</scope>
    <source>
        <strain evidence="2">VP153</strain>
    </source>
</reference>
<dbReference type="InterPro" id="IPR050194">
    <property type="entry name" value="Glycosyltransferase_grp1"/>
</dbReference>
<dbReference type="SUPFAM" id="SSF53756">
    <property type="entry name" value="UDP-Glycosyltransferase/glycogen phosphorylase"/>
    <property type="match status" value="1"/>
</dbReference>
<organism evidence="2">
    <name type="scientific">Vibrio parahaemolyticus</name>
    <dbReference type="NCBI Taxonomy" id="670"/>
    <lineage>
        <taxon>Bacteria</taxon>
        <taxon>Pseudomonadati</taxon>
        <taxon>Pseudomonadota</taxon>
        <taxon>Gammaproteobacteria</taxon>
        <taxon>Vibrionales</taxon>
        <taxon>Vibrionaceae</taxon>
        <taxon>Vibrio</taxon>
    </lineage>
</organism>
<dbReference type="PANTHER" id="PTHR45947">
    <property type="entry name" value="SULFOQUINOVOSYL TRANSFERASE SQD2"/>
    <property type="match status" value="1"/>
</dbReference>
<evidence type="ECO:0000313" key="2">
    <source>
        <dbReference type="EMBL" id="QOS14847.1"/>
    </source>
</evidence>
<name>A0A7M1VJE8_VIBPH</name>
<dbReference type="Gene3D" id="3.40.50.2000">
    <property type="entry name" value="Glycogen Phosphorylase B"/>
    <property type="match status" value="2"/>
</dbReference>
<dbReference type="GO" id="GO:0016757">
    <property type="term" value="F:glycosyltransferase activity"/>
    <property type="evidence" value="ECO:0007669"/>
    <property type="project" value="UniProtKB-KW"/>
</dbReference>
<keyword evidence="2" id="KW-0328">Glycosyltransferase</keyword>
<dbReference type="AlphaFoldDB" id="A0A7M1VJE8"/>
<proteinExistence type="predicted"/>
<dbReference type="Pfam" id="PF00534">
    <property type="entry name" value="Glycos_transf_1"/>
    <property type="match status" value="1"/>
</dbReference>
<dbReference type="InterPro" id="IPR001296">
    <property type="entry name" value="Glyco_trans_1"/>
</dbReference>
<dbReference type="RefSeq" id="WP_348224166.1">
    <property type="nucleotide sequence ID" value="NZ_JASAMG010000003.1"/>
</dbReference>
<feature type="domain" description="Glycosyl transferase family 1" evidence="1">
    <location>
        <begin position="206"/>
        <end position="368"/>
    </location>
</feature>
<keyword evidence="2" id="KW-0808">Transferase</keyword>
<dbReference type="EMBL" id="MT898008">
    <property type="protein sequence ID" value="QOS14847.1"/>
    <property type="molecule type" value="Genomic_DNA"/>
</dbReference>
<gene>
    <name evidence="2" type="primary">kanE</name>
    <name evidence="2" type="ORF">VP153_00022</name>
</gene>